<dbReference type="Proteomes" id="UP000885672">
    <property type="component" value="Unassembled WGS sequence"/>
</dbReference>
<feature type="signal peptide" evidence="1">
    <location>
        <begin position="1"/>
        <end position="17"/>
    </location>
</feature>
<evidence type="ECO:0000313" key="2">
    <source>
        <dbReference type="EMBL" id="HDQ99780.1"/>
    </source>
</evidence>
<feature type="chain" id="PRO_5030599576" description="Exo-alpha-sialidase" evidence="1">
    <location>
        <begin position="18"/>
        <end position="534"/>
    </location>
</feature>
<dbReference type="EMBL" id="DSBX01000217">
    <property type="protein sequence ID" value="HDQ99780.1"/>
    <property type="molecule type" value="Genomic_DNA"/>
</dbReference>
<organism evidence="2">
    <name type="scientific">candidate division WOR-3 bacterium</name>
    <dbReference type="NCBI Taxonomy" id="2052148"/>
    <lineage>
        <taxon>Bacteria</taxon>
        <taxon>Bacteria division WOR-3</taxon>
    </lineage>
</organism>
<dbReference type="AlphaFoldDB" id="A0A7V0T5X7"/>
<keyword evidence="1" id="KW-0732">Signal</keyword>
<evidence type="ECO:0000256" key="1">
    <source>
        <dbReference type="SAM" id="SignalP"/>
    </source>
</evidence>
<reference evidence="2" key="1">
    <citation type="journal article" date="2020" name="mSystems">
        <title>Genome- and Community-Level Interaction Insights into Carbon Utilization and Element Cycling Functions of Hydrothermarchaeota in Hydrothermal Sediment.</title>
        <authorList>
            <person name="Zhou Z."/>
            <person name="Liu Y."/>
            <person name="Xu W."/>
            <person name="Pan J."/>
            <person name="Luo Z.H."/>
            <person name="Li M."/>
        </authorList>
    </citation>
    <scope>NUCLEOTIDE SEQUENCE [LARGE SCALE GENOMIC DNA]</scope>
    <source>
        <strain evidence="2">SpSt-1182</strain>
    </source>
</reference>
<comment type="caution">
    <text evidence="2">The sequence shown here is derived from an EMBL/GenBank/DDBJ whole genome shotgun (WGS) entry which is preliminary data.</text>
</comment>
<proteinExistence type="predicted"/>
<evidence type="ECO:0008006" key="3">
    <source>
        <dbReference type="Google" id="ProtNLM"/>
    </source>
</evidence>
<sequence>MRAVVLAAALTALVALARTQIGRIDTVGGTTYDCQSFGPAYRMLVNSPDHGVHVVWMHSAAEYTSYPDRNMRYNFYDYATREWNWLDPDSFMLSGTNVFRTRAGYGNLDADPNTGVALVSAHTGIPLHPVLGRDLMPGGGAFEYCHGSTNASWYQWPKVSVGANSEVHVVLGDATGFRMFYSKVEPWCEFPTPTAMTEPQPDPMFPNYNISASRFNGNTVLTWVYDYGGYPLPGFYRESASGGRSWSAPQNLPWPPAFSADTVPSFLGTGFYPYYDRQNRLHVVSPVLPIVAGMTIPNRLELWHWCRENSPPWTRIIRIEEPRMTDLPANRPSIGEDRAGGLHVVWEQFNPENVEPQTGLPRGDIWWARDDYSNGARWGEPVRLTEPDETSKRYPVVIDYMSEDTLRVCYMADHVAGTASDPNGGAVTENPLLVQHIPIAVPAVSEPGRTPLRQTAGPAVIRGVLNLSGAGHNPILLGESGLCPKPAQLLNASGRKVMDLQPGENDVRHLSPGAYFIRYQSEFGQGLLRFTLVR</sequence>
<name>A0A7V0T5X7_UNCW3</name>
<accession>A0A7V0T5X7</accession>
<protein>
    <recommendedName>
        <fullName evidence="3">Exo-alpha-sialidase</fullName>
    </recommendedName>
</protein>
<gene>
    <name evidence="2" type="ORF">ENN51_05810</name>
</gene>